<dbReference type="AlphaFoldDB" id="A0A9W6TTD5"/>
<gene>
    <name evidence="1" type="ORF">Pfra01_000181900</name>
</gene>
<dbReference type="GO" id="GO:0003676">
    <property type="term" value="F:nucleic acid binding"/>
    <property type="evidence" value="ECO:0007669"/>
    <property type="project" value="InterPro"/>
</dbReference>
<evidence type="ECO:0000313" key="1">
    <source>
        <dbReference type="EMBL" id="GMF18945.1"/>
    </source>
</evidence>
<dbReference type="OrthoDB" id="113327at2759"/>
<keyword evidence="2" id="KW-1185">Reference proteome</keyword>
<dbReference type="Proteomes" id="UP001165121">
    <property type="component" value="Unassembled WGS sequence"/>
</dbReference>
<dbReference type="Gene3D" id="3.30.420.10">
    <property type="entry name" value="Ribonuclease H-like superfamily/Ribonuclease H"/>
    <property type="match status" value="1"/>
</dbReference>
<evidence type="ECO:0000313" key="2">
    <source>
        <dbReference type="Proteomes" id="UP001165121"/>
    </source>
</evidence>
<dbReference type="EMBL" id="BSXT01000145">
    <property type="protein sequence ID" value="GMF18945.1"/>
    <property type="molecule type" value="Genomic_DNA"/>
</dbReference>
<proteinExistence type="predicted"/>
<dbReference type="PANTHER" id="PTHR47169:SF2">
    <property type="entry name" value="OS01G0541250 PROTEIN"/>
    <property type="match status" value="1"/>
</dbReference>
<comment type="caution">
    <text evidence="1">The sequence shown here is derived from an EMBL/GenBank/DDBJ whole genome shotgun (WGS) entry which is preliminary data.</text>
</comment>
<reference evidence="1" key="1">
    <citation type="submission" date="2023-04" db="EMBL/GenBank/DDBJ databases">
        <title>Phytophthora fragariaefolia NBRC 109709.</title>
        <authorList>
            <person name="Ichikawa N."/>
            <person name="Sato H."/>
            <person name="Tonouchi N."/>
        </authorList>
    </citation>
    <scope>NUCLEOTIDE SEQUENCE</scope>
    <source>
        <strain evidence="1">NBRC 109709</strain>
    </source>
</reference>
<dbReference type="InterPro" id="IPR036397">
    <property type="entry name" value="RNaseH_sf"/>
</dbReference>
<dbReference type="PANTHER" id="PTHR47169">
    <property type="entry name" value="OS01G0541250 PROTEIN"/>
    <property type="match status" value="1"/>
</dbReference>
<organism evidence="1 2">
    <name type="scientific">Phytophthora fragariaefolia</name>
    <dbReference type="NCBI Taxonomy" id="1490495"/>
    <lineage>
        <taxon>Eukaryota</taxon>
        <taxon>Sar</taxon>
        <taxon>Stramenopiles</taxon>
        <taxon>Oomycota</taxon>
        <taxon>Peronosporomycetes</taxon>
        <taxon>Peronosporales</taxon>
        <taxon>Peronosporaceae</taxon>
        <taxon>Phytophthora</taxon>
    </lineage>
</organism>
<protein>
    <submittedName>
        <fullName evidence="1">Unnamed protein product</fullName>
    </submittedName>
</protein>
<sequence>MTKTTYREKLVYKVLPSLRAQWPSNSRVMLQQDNAPAHISPSDPEFTAAVEQSGLDVVLRCQPPNSPDLNCCDLGIFTVIQAQQREITARNIDELVAAVDKAYWEFPHRV</sequence>
<accession>A0A9W6TTD5</accession>
<name>A0A9W6TTD5_9STRA</name>